<feature type="compositionally biased region" description="Polar residues" evidence="1">
    <location>
        <begin position="436"/>
        <end position="446"/>
    </location>
</feature>
<feature type="compositionally biased region" description="Polar residues" evidence="1">
    <location>
        <begin position="666"/>
        <end position="678"/>
    </location>
</feature>
<evidence type="ECO:0000259" key="2">
    <source>
        <dbReference type="PROSITE" id="PS50013"/>
    </source>
</evidence>
<feature type="region of interest" description="Disordered" evidence="1">
    <location>
        <begin position="1"/>
        <end position="38"/>
    </location>
</feature>
<reference evidence="3" key="1">
    <citation type="submission" date="2020-11" db="EMBL/GenBank/DDBJ databases">
        <authorList>
            <consortium name="DOE Joint Genome Institute"/>
            <person name="Ahrendt S."/>
            <person name="Riley R."/>
            <person name="Andreopoulos W."/>
            <person name="Labutti K."/>
            <person name="Pangilinan J."/>
            <person name="Ruiz-Duenas F.J."/>
            <person name="Barrasa J.M."/>
            <person name="Sanchez-Garcia M."/>
            <person name="Camarero S."/>
            <person name="Miyauchi S."/>
            <person name="Serrano A."/>
            <person name="Linde D."/>
            <person name="Babiker R."/>
            <person name="Drula E."/>
            <person name="Ayuso-Fernandez I."/>
            <person name="Pacheco R."/>
            <person name="Padilla G."/>
            <person name="Ferreira P."/>
            <person name="Barriuso J."/>
            <person name="Kellner H."/>
            <person name="Castanera R."/>
            <person name="Alfaro M."/>
            <person name="Ramirez L."/>
            <person name="Pisabarro A.G."/>
            <person name="Kuo A."/>
            <person name="Tritt A."/>
            <person name="Lipzen A."/>
            <person name="He G."/>
            <person name="Yan M."/>
            <person name="Ng V."/>
            <person name="Cullen D."/>
            <person name="Martin F."/>
            <person name="Rosso M.-N."/>
            <person name="Henrissat B."/>
            <person name="Hibbett D."/>
            <person name="Martinez A.T."/>
            <person name="Grigoriev I.V."/>
        </authorList>
    </citation>
    <scope>NUCLEOTIDE SEQUENCE</scope>
    <source>
        <strain evidence="3">CBS 506.95</strain>
    </source>
</reference>
<feature type="compositionally biased region" description="Basic residues" evidence="1">
    <location>
        <begin position="839"/>
        <end position="852"/>
    </location>
</feature>
<feature type="compositionally biased region" description="Basic and acidic residues" evidence="1">
    <location>
        <begin position="355"/>
        <end position="364"/>
    </location>
</feature>
<gene>
    <name evidence="3" type="ORF">CPB83DRAFT_105283</name>
</gene>
<feature type="region of interest" description="Disordered" evidence="1">
    <location>
        <begin position="549"/>
        <end position="748"/>
    </location>
</feature>
<feature type="region of interest" description="Disordered" evidence="1">
    <location>
        <begin position="90"/>
        <end position="533"/>
    </location>
</feature>
<proteinExistence type="predicted"/>
<feature type="compositionally biased region" description="Acidic residues" evidence="1">
    <location>
        <begin position="391"/>
        <end position="404"/>
    </location>
</feature>
<dbReference type="OrthoDB" id="3647690at2759"/>
<evidence type="ECO:0000313" key="4">
    <source>
        <dbReference type="Proteomes" id="UP000807306"/>
    </source>
</evidence>
<feature type="compositionally biased region" description="Acidic residues" evidence="1">
    <location>
        <begin position="339"/>
        <end position="354"/>
    </location>
</feature>
<feature type="compositionally biased region" description="Polar residues" evidence="1">
    <location>
        <begin position="367"/>
        <end position="377"/>
    </location>
</feature>
<feature type="compositionally biased region" description="Low complexity" evidence="1">
    <location>
        <begin position="111"/>
        <end position="162"/>
    </location>
</feature>
<name>A0A9P6EM98_9AGAR</name>
<feature type="compositionally biased region" description="Polar residues" evidence="1">
    <location>
        <begin position="906"/>
        <end position="924"/>
    </location>
</feature>
<dbReference type="AlphaFoldDB" id="A0A9P6EM98"/>
<feature type="compositionally biased region" description="Low complexity" evidence="1">
    <location>
        <begin position="853"/>
        <end position="863"/>
    </location>
</feature>
<feature type="domain" description="Chromo" evidence="2">
    <location>
        <begin position="43"/>
        <end position="102"/>
    </location>
</feature>
<dbReference type="EMBL" id="MU157835">
    <property type="protein sequence ID" value="KAF9531448.1"/>
    <property type="molecule type" value="Genomic_DNA"/>
</dbReference>
<feature type="compositionally biased region" description="Polar residues" evidence="1">
    <location>
        <begin position="706"/>
        <end position="721"/>
    </location>
</feature>
<feature type="compositionally biased region" description="Acidic residues" evidence="1">
    <location>
        <begin position="189"/>
        <end position="209"/>
    </location>
</feature>
<comment type="caution">
    <text evidence="3">The sequence shown here is derived from an EMBL/GenBank/DDBJ whole genome shotgun (WGS) entry which is preliminary data.</text>
</comment>
<organism evidence="3 4">
    <name type="scientific">Crepidotus variabilis</name>
    <dbReference type="NCBI Taxonomy" id="179855"/>
    <lineage>
        <taxon>Eukaryota</taxon>
        <taxon>Fungi</taxon>
        <taxon>Dikarya</taxon>
        <taxon>Basidiomycota</taxon>
        <taxon>Agaricomycotina</taxon>
        <taxon>Agaricomycetes</taxon>
        <taxon>Agaricomycetidae</taxon>
        <taxon>Agaricales</taxon>
        <taxon>Agaricineae</taxon>
        <taxon>Crepidotaceae</taxon>
        <taxon>Crepidotus</taxon>
    </lineage>
</organism>
<protein>
    <recommendedName>
        <fullName evidence="2">Chromo domain-containing protein</fullName>
    </recommendedName>
</protein>
<feature type="region of interest" description="Disordered" evidence="1">
    <location>
        <begin position="837"/>
        <end position="952"/>
    </location>
</feature>
<feature type="compositionally biased region" description="Basic residues" evidence="1">
    <location>
        <begin position="323"/>
        <end position="333"/>
    </location>
</feature>
<feature type="compositionally biased region" description="Basic and acidic residues" evidence="1">
    <location>
        <begin position="288"/>
        <end position="308"/>
    </location>
</feature>
<accession>A0A9P6EM98</accession>
<evidence type="ECO:0000256" key="1">
    <source>
        <dbReference type="SAM" id="MobiDB-lite"/>
    </source>
</evidence>
<dbReference type="InterPro" id="IPR000953">
    <property type="entry name" value="Chromo/chromo_shadow_dom"/>
</dbReference>
<dbReference type="CDD" id="cd00024">
    <property type="entry name" value="CD_CSD"/>
    <property type="match status" value="1"/>
</dbReference>
<dbReference type="Proteomes" id="UP000807306">
    <property type="component" value="Unassembled WGS sequence"/>
</dbReference>
<sequence>MPSATAKRKSKAKHSDIEEDSDISLSDPSLLFEPKPNDEEELWSVEEILGEKSKQYKVRWEGNDPATGKRWPDSWVDKTNVTDDLVITWKKKKKAKEKKSMEAKEKKKSARASTSSRARASFASTSRNTRSGSTATASGTAKREQSTVSNNSRATRSTRTATPLKMSLTKRPSTAAAAKKPSRAHMSDDSEDPSEDEADEKGEDEDEDLAPNRSVKKVKSVSAARASKPSQANGKKRKLSQTDFRSVGRTSTSKGQNTKYRQAALDSEDEAAIVVRPTMSRSSTSEQEDYRLFGGEGDREEPLDKVKDFVSVFTGTSSGNGRPTKRRRVKRGKANYEDLKEEEEEEEAQEDDFDLKEGYVKVDRPLQSPTLQDTQESFEPRKVGPRKLFLDDDEESGGNDEEEERLVQETLSDGFASPGPENLQREEPPRSRPQSKEPSPSGTSPQFELDDGEAHDDEYMHDNADGPLDMYSNHPPDPDIPSNKATKKTIPFIHNSISTAKKNSGKANASDNFTSPASKSNAKPVKPRASSDSDVEIISITRIGIPEAASSSKTGTVASHVKASSKHRPSLPERIGSSSSSTVEVKIGPPGKRSLGHIPIAHPKLKKALSTKSESEEEEEDEPSKQPILQIAKRSLKTSAKANAQEPVPTTRPNQLKVKKSEKIAETSQGTSIKQTASIKKPEIFASAKPPTGLIPSRFDELENEPSGSKPRSSTKFNSTVPEEEGSDTDRGPPPLEWEVGSPTKKLPQNLDVDRSVLEKLVFKEPIREKSVVYDGMDVDEPGVEPLSRLKTLDPLDENEMTDEVLRERLSPGARKRLRKFEIDVLCLVVDKDATSVAKKAKKDKKKEKAKAKAAAAVVAQAAGQPPAPLLPTKSHQHQPQHSYMTDIVPETEVEESQSQEKELHISQSLPAPSSPPTVQSTTKHLGVPETPNKLSLKSRMKPRTPGSKTGSITEMSFAALGSGQPNLFGPFNTDLALQIPSSYSGFSILVIS</sequence>
<feature type="compositionally biased region" description="Polar residues" evidence="1">
    <location>
        <begin position="241"/>
        <end position="260"/>
    </location>
</feature>
<feature type="compositionally biased region" description="Basic residues" evidence="1">
    <location>
        <begin position="1"/>
        <end position="12"/>
    </location>
</feature>
<dbReference type="PROSITE" id="PS50013">
    <property type="entry name" value="CHROMO_2"/>
    <property type="match status" value="1"/>
</dbReference>
<evidence type="ECO:0000313" key="3">
    <source>
        <dbReference type="EMBL" id="KAF9531448.1"/>
    </source>
</evidence>
<feature type="compositionally biased region" description="Polar residues" evidence="1">
    <location>
        <begin position="495"/>
        <end position="521"/>
    </location>
</feature>
<keyword evidence="4" id="KW-1185">Reference proteome</keyword>